<dbReference type="SUPFAM" id="SSF48264">
    <property type="entry name" value="Cytochrome P450"/>
    <property type="match status" value="1"/>
</dbReference>
<dbReference type="Pfam" id="PF00067">
    <property type="entry name" value="p450"/>
    <property type="match status" value="1"/>
</dbReference>
<comment type="pathway">
    <text evidence="2">Secondary metabolite biosynthesis.</text>
</comment>
<comment type="caution">
    <text evidence="12">The sequence shown here is derived from an EMBL/GenBank/DDBJ whole genome shotgun (WGS) entry which is preliminary data.</text>
</comment>
<dbReference type="PROSITE" id="PS00086">
    <property type="entry name" value="CYTOCHROME_P450"/>
    <property type="match status" value="1"/>
</dbReference>
<keyword evidence="11" id="KW-1133">Transmembrane helix</keyword>
<reference evidence="12" key="1">
    <citation type="submission" date="2021-02" db="EMBL/GenBank/DDBJ databases">
        <title>Psilocybe cubensis genome.</title>
        <authorList>
            <person name="Mckernan K.J."/>
            <person name="Crawford S."/>
            <person name="Trippe A."/>
            <person name="Kane L.T."/>
            <person name="Mclaughlin S."/>
        </authorList>
    </citation>
    <scope>NUCLEOTIDE SEQUENCE [LARGE SCALE GENOMIC DNA]</scope>
    <source>
        <strain evidence="12">MGC-MH-2018</strain>
    </source>
</reference>
<comment type="cofactor">
    <cofactor evidence="1 9">
        <name>heme</name>
        <dbReference type="ChEBI" id="CHEBI:30413"/>
    </cofactor>
</comment>
<keyword evidence="6 10" id="KW-0560">Oxidoreductase</keyword>
<dbReference type="InterPro" id="IPR002401">
    <property type="entry name" value="Cyt_P450_E_grp-I"/>
</dbReference>
<dbReference type="CDD" id="cd11065">
    <property type="entry name" value="CYP64-like"/>
    <property type="match status" value="1"/>
</dbReference>
<dbReference type="InterPro" id="IPR050364">
    <property type="entry name" value="Cytochrome_P450_fung"/>
</dbReference>
<evidence type="ECO:0000256" key="8">
    <source>
        <dbReference type="ARBA" id="ARBA00023033"/>
    </source>
</evidence>
<dbReference type="PRINTS" id="PR00463">
    <property type="entry name" value="EP450I"/>
</dbReference>
<evidence type="ECO:0000256" key="9">
    <source>
        <dbReference type="PIRSR" id="PIRSR602401-1"/>
    </source>
</evidence>
<protein>
    <recommendedName>
        <fullName evidence="14">Cytochrome P450</fullName>
    </recommendedName>
</protein>
<keyword evidence="7 9" id="KW-0408">Iron</keyword>
<organism evidence="12">
    <name type="scientific">Psilocybe cubensis</name>
    <name type="common">Psychedelic mushroom</name>
    <name type="synonym">Stropharia cubensis</name>
    <dbReference type="NCBI Taxonomy" id="181762"/>
    <lineage>
        <taxon>Eukaryota</taxon>
        <taxon>Fungi</taxon>
        <taxon>Dikarya</taxon>
        <taxon>Basidiomycota</taxon>
        <taxon>Agaricomycotina</taxon>
        <taxon>Agaricomycetes</taxon>
        <taxon>Agaricomycetidae</taxon>
        <taxon>Agaricales</taxon>
        <taxon>Agaricineae</taxon>
        <taxon>Strophariaceae</taxon>
        <taxon>Psilocybe</taxon>
    </lineage>
</organism>
<feature type="binding site" description="axial binding residue" evidence="9">
    <location>
        <position position="455"/>
    </location>
    <ligand>
        <name>heme</name>
        <dbReference type="ChEBI" id="CHEBI:30413"/>
    </ligand>
    <ligandPart>
        <name>Fe</name>
        <dbReference type="ChEBI" id="CHEBI:18248"/>
    </ligandPart>
</feature>
<dbReference type="GO" id="GO:0005506">
    <property type="term" value="F:iron ion binding"/>
    <property type="evidence" value="ECO:0007669"/>
    <property type="project" value="InterPro"/>
</dbReference>
<evidence type="ECO:0000313" key="13">
    <source>
        <dbReference type="EMBL" id="KAG5167781.1"/>
    </source>
</evidence>
<dbReference type="EMBL" id="JAFIQS010000006">
    <property type="protein sequence ID" value="KAG5167781.1"/>
    <property type="molecule type" value="Genomic_DNA"/>
</dbReference>
<dbReference type="PANTHER" id="PTHR46300:SF11">
    <property type="entry name" value="OXIDOREDUCTASE, PUTATIVE-RELATED"/>
    <property type="match status" value="1"/>
</dbReference>
<evidence type="ECO:0008006" key="14">
    <source>
        <dbReference type="Google" id="ProtNLM"/>
    </source>
</evidence>
<evidence type="ECO:0000256" key="11">
    <source>
        <dbReference type="SAM" id="Phobius"/>
    </source>
</evidence>
<evidence type="ECO:0000256" key="6">
    <source>
        <dbReference type="ARBA" id="ARBA00023002"/>
    </source>
</evidence>
<feature type="transmembrane region" description="Helical" evidence="11">
    <location>
        <begin position="12"/>
        <end position="31"/>
    </location>
</feature>
<evidence type="ECO:0000256" key="7">
    <source>
        <dbReference type="ARBA" id="ARBA00023004"/>
    </source>
</evidence>
<evidence type="ECO:0000256" key="3">
    <source>
        <dbReference type="ARBA" id="ARBA00010617"/>
    </source>
</evidence>
<keyword evidence="8 10" id="KW-0503">Monooxygenase</keyword>
<dbReference type="GO" id="GO:0020037">
    <property type="term" value="F:heme binding"/>
    <property type="evidence" value="ECO:0007669"/>
    <property type="project" value="InterPro"/>
</dbReference>
<evidence type="ECO:0000256" key="5">
    <source>
        <dbReference type="ARBA" id="ARBA00022723"/>
    </source>
</evidence>
<keyword evidence="11" id="KW-0472">Membrane</keyword>
<dbReference type="EMBL" id="JAFIQS010000029">
    <property type="protein sequence ID" value="KAG5161688.1"/>
    <property type="molecule type" value="Genomic_DNA"/>
</dbReference>
<sequence>MSLVGTVVTQSINLALKTTLACILLIGAYFLSPIALRRFVKDKDGNTIPPGPPTRYAYLRKYAERALDSWAKQYGDLFSIWMGSQLFVIISDPQVAKDLFVTNGAIFSSRKRYFMKSQVILRGRAITGSPYGNTWRQHRRLATLALSPKSMEGHADIMDYEAHMLMKALYEESQRGTTPLNTTQATGRYALNNMLILSFGIRTTSLDDPLVAKALRLTMEFMELTGPWANVIDFFEILQYIPTPKKARGHQLYADMVDTYGSMLLQFKTKMLAGEEVPDCLIKTLLENQESEKLDWEDICMLSAVFTLGGVHSVSGMIQWFIATLPSHPEICAKAQEELDRVIGRDRWPTIEDEFNLPYVRAIIKELERLHAPFWNATPHFTTEDFSYKGHYIPKDTVVILNCYTIHHNEIRYPDPFSFNPDRYLDDGLSCNESSKLSDPMARDHWAFGAGRRICPGIQTAERELWLVCSRLLWSFNFKSVPNEPISLEEYDGLSGRTPKPFRVHLTPRFEGVSKILDSAEDVPFYL</sequence>
<accession>A0A8H8CDL2</accession>
<name>A0A8H8CDL2_PSICU</name>
<gene>
    <name evidence="13" type="ORF">JR316_006372</name>
    <name evidence="12" type="ORF">JR316_013443</name>
</gene>
<dbReference type="InterPro" id="IPR017972">
    <property type="entry name" value="Cyt_P450_CS"/>
</dbReference>
<evidence type="ECO:0000256" key="1">
    <source>
        <dbReference type="ARBA" id="ARBA00001971"/>
    </source>
</evidence>
<dbReference type="InterPro" id="IPR001128">
    <property type="entry name" value="Cyt_P450"/>
</dbReference>
<evidence type="ECO:0000313" key="12">
    <source>
        <dbReference type="EMBL" id="KAG5161688.1"/>
    </source>
</evidence>
<dbReference type="PANTHER" id="PTHR46300">
    <property type="entry name" value="P450, PUTATIVE (EUROFUNG)-RELATED-RELATED"/>
    <property type="match status" value="1"/>
</dbReference>
<keyword evidence="5 9" id="KW-0479">Metal-binding</keyword>
<dbReference type="GO" id="GO:0016705">
    <property type="term" value="F:oxidoreductase activity, acting on paired donors, with incorporation or reduction of molecular oxygen"/>
    <property type="evidence" value="ECO:0007669"/>
    <property type="project" value="InterPro"/>
</dbReference>
<keyword evidence="4 9" id="KW-0349">Heme</keyword>
<dbReference type="OrthoDB" id="1470350at2759"/>
<dbReference type="Gene3D" id="1.10.630.10">
    <property type="entry name" value="Cytochrome P450"/>
    <property type="match status" value="1"/>
</dbReference>
<evidence type="ECO:0000256" key="2">
    <source>
        <dbReference type="ARBA" id="ARBA00005179"/>
    </source>
</evidence>
<keyword evidence="11" id="KW-0812">Transmembrane</keyword>
<dbReference type="InterPro" id="IPR036396">
    <property type="entry name" value="Cyt_P450_sf"/>
</dbReference>
<dbReference type="GO" id="GO:0004497">
    <property type="term" value="F:monooxygenase activity"/>
    <property type="evidence" value="ECO:0007669"/>
    <property type="project" value="UniProtKB-KW"/>
</dbReference>
<comment type="similarity">
    <text evidence="3 10">Belongs to the cytochrome P450 family.</text>
</comment>
<evidence type="ECO:0000256" key="10">
    <source>
        <dbReference type="RuleBase" id="RU000461"/>
    </source>
</evidence>
<proteinExistence type="inferred from homology"/>
<evidence type="ECO:0000256" key="4">
    <source>
        <dbReference type="ARBA" id="ARBA00022617"/>
    </source>
</evidence>
<dbReference type="AlphaFoldDB" id="A0A8H8CDL2"/>